<dbReference type="InterPro" id="IPR029063">
    <property type="entry name" value="SAM-dependent_MTases_sf"/>
</dbReference>
<gene>
    <name evidence="5" type="ORF">ACFSXZ_14525</name>
</gene>
<reference evidence="6" key="1">
    <citation type="journal article" date="2019" name="Int. J. Syst. Evol. Microbiol.">
        <title>The Global Catalogue of Microorganisms (GCM) 10K type strain sequencing project: providing services to taxonomists for standard genome sequencing and annotation.</title>
        <authorList>
            <consortium name="The Broad Institute Genomics Platform"/>
            <consortium name="The Broad Institute Genome Sequencing Center for Infectious Disease"/>
            <person name="Wu L."/>
            <person name="Ma J."/>
        </authorList>
    </citation>
    <scope>NUCLEOTIDE SEQUENCE [LARGE SCALE GENOMIC DNA]</scope>
    <source>
        <strain evidence="6">CGMCC 4.7645</strain>
    </source>
</reference>
<dbReference type="InterPro" id="IPR051052">
    <property type="entry name" value="Diverse_substrate_MTase"/>
</dbReference>
<sequence length="252" mass="27711">MIEPTSDSELWSRRSRSFGAGAADYAEHRPDYPIEAIRWGLPSGATDVVDLAAGTGKLTGNLLEMDLRVTAIEPDPGMLAELRRRHPGVSALDGVAEHIPLPDGQADAVLIGQAFHWFDLDRALTEIARVLKPGGRLVALWNEDDRSVPWVAAFSDGRRSSVSRVGMSSAPDNFEHEEFGPFEERTFRHGQRRTADSLLATIATHSHLIVIPEDERVAILARLGEFLAANPETAQGEFIYPLITTALRATRR</sequence>
<dbReference type="PANTHER" id="PTHR44942">
    <property type="entry name" value="METHYLTRANSF_11 DOMAIN-CONTAINING PROTEIN"/>
    <property type="match status" value="1"/>
</dbReference>
<dbReference type="GO" id="GO:0032259">
    <property type="term" value="P:methylation"/>
    <property type="evidence" value="ECO:0007669"/>
    <property type="project" value="UniProtKB-KW"/>
</dbReference>
<dbReference type="PANTHER" id="PTHR44942:SF4">
    <property type="entry name" value="METHYLTRANSFERASE TYPE 11 DOMAIN-CONTAINING PROTEIN"/>
    <property type="match status" value="1"/>
</dbReference>
<evidence type="ECO:0000256" key="2">
    <source>
        <dbReference type="ARBA" id="ARBA00022603"/>
    </source>
</evidence>
<organism evidence="5 6">
    <name type="scientific">Amycolatopsis pigmentata</name>
    <dbReference type="NCBI Taxonomy" id="450801"/>
    <lineage>
        <taxon>Bacteria</taxon>
        <taxon>Bacillati</taxon>
        <taxon>Actinomycetota</taxon>
        <taxon>Actinomycetes</taxon>
        <taxon>Pseudonocardiales</taxon>
        <taxon>Pseudonocardiaceae</taxon>
        <taxon>Amycolatopsis</taxon>
    </lineage>
</organism>
<evidence type="ECO:0000256" key="3">
    <source>
        <dbReference type="ARBA" id="ARBA00022679"/>
    </source>
</evidence>
<dbReference type="SUPFAM" id="SSF53335">
    <property type="entry name" value="S-adenosyl-L-methionine-dependent methyltransferases"/>
    <property type="match status" value="1"/>
</dbReference>
<accession>A0ABW5FUP1</accession>
<keyword evidence="3 5" id="KW-0808">Transferase</keyword>
<evidence type="ECO:0000259" key="4">
    <source>
        <dbReference type="Pfam" id="PF08241"/>
    </source>
</evidence>
<dbReference type="Pfam" id="PF08241">
    <property type="entry name" value="Methyltransf_11"/>
    <property type="match status" value="1"/>
</dbReference>
<dbReference type="EC" id="2.1.1.-" evidence="5"/>
<protein>
    <submittedName>
        <fullName evidence="5">Class I SAM-dependent methyltransferase</fullName>
        <ecNumber evidence="5">2.1.1.-</ecNumber>
    </submittedName>
</protein>
<comment type="similarity">
    <text evidence="1">Belongs to the methyltransferase superfamily.</text>
</comment>
<proteinExistence type="inferred from homology"/>
<dbReference type="CDD" id="cd02440">
    <property type="entry name" value="AdoMet_MTases"/>
    <property type="match status" value="1"/>
</dbReference>
<evidence type="ECO:0000313" key="6">
    <source>
        <dbReference type="Proteomes" id="UP001597417"/>
    </source>
</evidence>
<evidence type="ECO:0000313" key="5">
    <source>
        <dbReference type="EMBL" id="MFD2417542.1"/>
    </source>
</evidence>
<dbReference type="RefSeq" id="WP_378265384.1">
    <property type="nucleotide sequence ID" value="NZ_JBHUKR010000007.1"/>
</dbReference>
<dbReference type="GO" id="GO:0008168">
    <property type="term" value="F:methyltransferase activity"/>
    <property type="evidence" value="ECO:0007669"/>
    <property type="project" value="UniProtKB-KW"/>
</dbReference>
<dbReference type="InterPro" id="IPR013216">
    <property type="entry name" value="Methyltransf_11"/>
</dbReference>
<keyword evidence="2 5" id="KW-0489">Methyltransferase</keyword>
<evidence type="ECO:0000256" key="1">
    <source>
        <dbReference type="ARBA" id="ARBA00008361"/>
    </source>
</evidence>
<dbReference type="Gene3D" id="3.40.50.150">
    <property type="entry name" value="Vaccinia Virus protein VP39"/>
    <property type="match status" value="1"/>
</dbReference>
<name>A0ABW5FUP1_9PSEU</name>
<dbReference type="EMBL" id="JBHUKR010000007">
    <property type="protein sequence ID" value="MFD2417542.1"/>
    <property type="molecule type" value="Genomic_DNA"/>
</dbReference>
<keyword evidence="6" id="KW-1185">Reference proteome</keyword>
<dbReference type="Proteomes" id="UP001597417">
    <property type="component" value="Unassembled WGS sequence"/>
</dbReference>
<comment type="caution">
    <text evidence="5">The sequence shown here is derived from an EMBL/GenBank/DDBJ whole genome shotgun (WGS) entry which is preliminary data.</text>
</comment>
<feature type="domain" description="Methyltransferase type 11" evidence="4">
    <location>
        <begin position="49"/>
        <end position="138"/>
    </location>
</feature>